<keyword evidence="1" id="KW-0812">Transmembrane</keyword>
<keyword evidence="1" id="KW-1133">Transmembrane helix</keyword>
<protein>
    <recommendedName>
        <fullName evidence="2">Apple domain-containing protein</fullName>
    </recommendedName>
</protein>
<organism evidence="3 4">
    <name type="scientific">Melipona quadrifasciata</name>
    <dbReference type="NCBI Taxonomy" id="166423"/>
    <lineage>
        <taxon>Eukaryota</taxon>
        <taxon>Metazoa</taxon>
        <taxon>Ecdysozoa</taxon>
        <taxon>Arthropoda</taxon>
        <taxon>Hexapoda</taxon>
        <taxon>Insecta</taxon>
        <taxon>Pterygota</taxon>
        <taxon>Neoptera</taxon>
        <taxon>Endopterygota</taxon>
        <taxon>Hymenoptera</taxon>
        <taxon>Apocrita</taxon>
        <taxon>Aculeata</taxon>
        <taxon>Apoidea</taxon>
        <taxon>Anthophila</taxon>
        <taxon>Apidae</taxon>
        <taxon>Melipona</taxon>
    </lineage>
</organism>
<dbReference type="STRING" id="166423.A0A0N0BKD6"/>
<evidence type="ECO:0000313" key="3">
    <source>
        <dbReference type="EMBL" id="KOX80348.1"/>
    </source>
</evidence>
<feature type="domain" description="Apple" evidence="2">
    <location>
        <begin position="104"/>
        <end position="189"/>
    </location>
</feature>
<keyword evidence="1" id="KW-0472">Membrane</keyword>
<evidence type="ECO:0000313" key="4">
    <source>
        <dbReference type="Proteomes" id="UP000053105"/>
    </source>
</evidence>
<evidence type="ECO:0000259" key="2">
    <source>
        <dbReference type="PROSITE" id="PS50948"/>
    </source>
</evidence>
<reference evidence="3 4" key="1">
    <citation type="submission" date="2015-07" db="EMBL/GenBank/DDBJ databases">
        <title>The genome of Melipona quadrifasciata.</title>
        <authorList>
            <person name="Pan H."/>
            <person name="Kapheim K."/>
        </authorList>
    </citation>
    <scope>NUCLEOTIDE SEQUENCE [LARGE SCALE GENOMIC DNA]</scope>
    <source>
        <strain evidence="3">0111107301</strain>
        <tissue evidence="3">Whole body</tissue>
    </source>
</reference>
<dbReference type="AlphaFoldDB" id="A0A0N0BKD6"/>
<dbReference type="InterPro" id="IPR003609">
    <property type="entry name" value="Pan_app"/>
</dbReference>
<dbReference type="Proteomes" id="UP000053105">
    <property type="component" value="Unassembled WGS sequence"/>
</dbReference>
<dbReference type="EMBL" id="KQ435702">
    <property type="protein sequence ID" value="KOX80348.1"/>
    <property type="molecule type" value="Genomic_DNA"/>
</dbReference>
<proteinExistence type="predicted"/>
<evidence type="ECO:0000256" key="1">
    <source>
        <dbReference type="SAM" id="Phobius"/>
    </source>
</evidence>
<gene>
    <name evidence="3" type="ORF">WN51_07025</name>
</gene>
<feature type="transmembrane region" description="Helical" evidence="1">
    <location>
        <begin position="80"/>
        <end position="104"/>
    </location>
</feature>
<accession>A0A0N0BKD6</accession>
<dbReference type="PROSITE" id="PS50948">
    <property type="entry name" value="PAN"/>
    <property type="match status" value="1"/>
</dbReference>
<keyword evidence="4" id="KW-1185">Reference proteome</keyword>
<sequence length="208" mass="23032">MNEFSLSERKLETQVSHVEENPGHLKNDVSHDTCDISTISRPWEESNAVPNSNAIKCRVPSIPKFLENPMFSDDSMGSSAIGTMGTVVAGVTLLAFVTVAHAALARTAFEKLTDYDYRGTTYYSVRNLSLYECQGWCREEAECQAAAFSFVVNPLAPMQDTLCQLQNETAATNPAAQPQRAANMYYMTKLQIRSGKLYRTVDDVVVLS</sequence>
<dbReference type="Pfam" id="PF14295">
    <property type="entry name" value="PAN_4"/>
    <property type="match status" value="1"/>
</dbReference>
<dbReference type="Gene3D" id="3.50.4.10">
    <property type="entry name" value="Hepatocyte Growth Factor"/>
    <property type="match status" value="1"/>
</dbReference>
<name>A0A0N0BKD6_9HYME</name>
<dbReference type="OrthoDB" id="5775605at2759"/>